<dbReference type="EMBL" id="JBHRST010000008">
    <property type="protein sequence ID" value="MFC3097376.1"/>
    <property type="molecule type" value="Genomic_DNA"/>
</dbReference>
<dbReference type="NCBIfam" id="TIGR01725">
    <property type="entry name" value="phge_HK97_gp10"/>
    <property type="match status" value="1"/>
</dbReference>
<organism evidence="1 2">
    <name type="scientific">Alteraurantiacibacter palmitatis</name>
    <dbReference type="NCBI Taxonomy" id="2054628"/>
    <lineage>
        <taxon>Bacteria</taxon>
        <taxon>Pseudomonadati</taxon>
        <taxon>Pseudomonadota</taxon>
        <taxon>Alphaproteobacteria</taxon>
        <taxon>Sphingomonadales</taxon>
        <taxon>Erythrobacteraceae</taxon>
        <taxon>Alteraurantiacibacter</taxon>
    </lineage>
</organism>
<dbReference type="InterPro" id="IPR010064">
    <property type="entry name" value="HK97-gp10_tail"/>
</dbReference>
<keyword evidence="2" id="KW-1185">Reference proteome</keyword>
<evidence type="ECO:0000313" key="1">
    <source>
        <dbReference type="EMBL" id="MFC3097376.1"/>
    </source>
</evidence>
<name>A0ABV7E6G3_9SPHN</name>
<accession>A0ABV7E6G3</accession>
<proteinExistence type="predicted"/>
<reference evidence="2" key="1">
    <citation type="journal article" date="2019" name="Int. J. Syst. Evol. Microbiol.">
        <title>The Global Catalogue of Microorganisms (GCM) 10K type strain sequencing project: providing services to taxonomists for standard genome sequencing and annotation.</title>
        <authorList>
            <consortium name="The Broad Institute Genomics Platform"/>
            <consortium name="The Broad Institute Genome Sequencing Center for Infectious Disease"/>
            <person name="Wu L."/>
            <person name="Ma J."/>
        </authorList>
    </citation>
    <scope>NUCLEOTIDE SEQUENCE [LARGE SCALE GENOMIC DNA]</scope>
    <source>
        <strain evidence="2">KCTC 52607</strain>
    </source>
</reference>
<dbReference type="Pfam" id="PF04883">
    <property type="entry name" value="HK97-gp10_like"/>
    <property type="match status" value="1"/>
</dbReference>
<dbReference type="Proteomes" id="UP001595456">
    <property type="component" value="Unassembled WGS sequence"/>
</dbReference>
<dbReference type="RefSeq" id="WP_336926158.1">
    <property type="nucleotide sequence ID" value="NZ_JBANRO010000006.1"/>
</dbReference>
<gene>
    <name evidence="1" type="ORF">ACFODU_06110</name>
</gene>
<protein>
    <submittedName>
        <fullName evidence="1">HK97-gp10 family putative phage morphogenesis protein</fullName>
    </submittedName>
</protein>
<evidence type="ECO:0000313" key="2">
    <source>
        <dbReference type="Proteomes" id="UP001595456"/>
    </source>
</evidence>
<sequence length="145" mass="15578">MEIALEVSGFDRIPDTLARISAALGFETMSAGAEEALQPVLERARELVPVDTGNLRDGIVIAGEDYRQAGSGAKRYNLHPASGVRQGGMIVGPLEVNEFYAWFVEFGTINMAPQPFLIPAVESEKAQVFDILGRRAGRAIMAATA</sequence>
<comment type="caution">
    <text evidence="1">The sequence shown here is derived from an EMBL/GenBank/DDBJ whole genome shotgun (WGS) entry which is preliminary data.</text>
</comment>